<dbReference type="GO" id="GO:0005737">
    <property type="term" value="C:cytoplasm"/>
    <property type="evidence" value="ECO:0007669"/>
    <property type="project" value="TreeGrafter"/>
</dbReference>
<dbReference type="GO" id="GO:0055130">
    <property type="term" value="P:D-alanine catabolic process"/>
    <property type="evidence" value="ECO:0007669"/>
    <property type="project" value="TreeGrafter"/>
</dbReference>
<dbReference type="Pfam" id="PF01266">
    <property type="entry name" value="DAO"/>
    <property type="match status" value="1"/>
</dbReference>
<dbReference type="PANTHER" id="PTHR13847">
    <property type="entry name" value="SARCOSINE DEHYDROGENASE-RELATED"/>
    <property type="match status" value="1"/>
</dbReference>
<dbReference type="Gene3D" id="3.30.9.10">
    <property type="entry name" value="D-Amino Acid Oxidase, subunit A, domain 2"/>
    <property type="match status" value="1"/>
</dbReference>
<sequence length="445" mass="47688">MFPIHAAQPAQFTAALPTIADVVVIGGGVVGVMTVWELARAGINAVLLEKGRIAGEQSSRNWGWVRAQGRDFAELPIMLEAQTMWPKLEAEAGSVGLQQTGTLYLADSAADLDKYQGWLDQAAAFQVSSHILTSGQVAQMMPDAARRWAGALYTPTDMRAEPWQAVPAFARAAVRAGATIIEDCAVRTLDRGAGRVTGVMTEQGLIKTDSVVLSGGAWSSLFLRRHGISLPQLSVRATVARTDALPNLYDGGAVDSRLAWRRRADGGYTLAQGDFHELFIGPDAFRALRPFAPQLIQDFGGTRFLPAAPKGYPDAWSTPRQWDADRISPFERMRVLNPTPNARKVAKLARDFSATFPGVGPTPIKMAWAGMIDVLPDVVPVVDRCDALPGLTIATGLSGHGFGIGPAIGRIAARLASGRDSGHDLSRFRLSRFSDGSRLVPGPSL</sequence>
<comment type="caution">
    <text evidence="4">The sequence shown here is derived from an EMBL/GenBank/DDBJ whole genome shotgun (WGS) entry which is preliminary data.</text>
</comment>
<dbReference type="RefSeq" id="WP_108384723.1">
    <property type="nucleotide sequence ID" value="NZ_QBUD01000001.1"/>
</dbReference>
<evidence type="ECO:0000259" key="3">
    <source>
        <dbReference type="Pfam" id="PF01266"/>
    </source>
</evidence>
<keyword evidence="5" id="KW-1185">Reference proteome</keyword>
<proteinExistence type="inferred from homology"/>
<dbReference type="OrthoDB" id="9787190at2"/>
<name>A0A2T6KR61_9RHOB</name>
<dbReference type="Proteomes" id="UP000244523">
    <property type="component" value="Unassembled WGS sequence"/>
</dbReference>
<organism evidence="4 5">
    <name type="scientific">Yoonia sediminilitoris</name>
    <dbReference type="NCBI Taxonomy" id="1286148"/>
    <lineage>
        <taxon>Bacteria</taxon>
        <taxon>Pseudomonadati</taxon>
        <taxon>Pseudomonadota</taxon>
        <taxon>Alphaproteobacteria</taxon>
        <taxon>Rhodobacterales</taxon>
        <taxon>Paracoccaceae</taxon>
        <taxon>Yoonia</taxon>
    </lineage>
</organism>
<accession>A0A2T6KR61</accession>
<evidence type="ECO:0000256" key="2">
    <source>
        <dbReference type="ARBA" id="ARBA00023002"/>
    </source>
</evidence>
<keyword evidence="2" id="KW-0560">Oxidoreductase</keyword>
<feature type="domain" description="FAD dependent oxidoreductase" evidence="3">
    <location>
        <begin position="21"/>
        <end position="415"/>
    </location>
</feature>
<dbReference type="GO" id="GO:0008718">
    <property type="term" value="F:D-amino-acid dehydrogenase activity"/>
    <property type="evidence" value="ECO:0007669"/>
    <property type="project" value="TreeGrafter"/>
</dbReference>
<reference evidence="4 5" key="1">
    <citation type="submission" date="2018-04" db="EMBL/GenBank/DDBJ databases">
        <title>Genomic Encyclopedia of Archaeal and Bacterial Type Strains, Phase II (KMG-II): from individual species to whole genera.</title>
        <authorList>
            <person name="Goeker M."/>
        </authorList>
    </citation>
    <scope>NUCLEOTIDE SEQUENCE [LARGE SCALE GENOMIC DNA]</scope>
    <source>
        <strain evidence="4 5">DSM 29955</strain>
    </source>
</reference>
<evidence type="ECO:0000313" key="5">
    <source>
        <dbReference type="Proteomes" id="UP000244523"/>
    </source>
</evidence>
<gene>
    <name evidence="4" type="ORF">C8N45_101630</name>
</gene>
<comment type="similarity">
    <text evidence="1">Belongs to the DadA oxidoreductase family.</text>
</comment>
<dbReference type="PANTHER" id="PTHR13847:SF280">
    <property type="entry name" value="D-AMINO ACID DEHYDROGENASE"/>
    <property type="match status" value="1"/>
</dbReference>
<evidence type="ECO:0000313" key="4">
    <source>
        <dbReference type="EMBL" id="PUB19039.1"/>
    </source>
</evidence>
<dbReference type="InterPro" id="IPR006076">
    <property type="entry name" value="FAD-dep_OxRdtase"/>
</dbReference>
<dbReference type="InterPro" id="IPR036188">
    <property type="entry name" value="FAD/NAD-bd_sf"/>
</dbReference>
<dbReference type="GO" id="GO:0005886">
    <property type="term" value="C:plasma membrane"/>
    <property type="evidence" value="ECO:0007669"/>
    <property type="project" value="TreeGrafter"/>
</dbReference>
<protein>
    <submittedName>
        <fullName evidence="4">Glycine/D-amino acid oxidase-like deaminating enzyme</fullName>
    </submittedName>
</protein>
<dbReference type="SUPFAM" id="SSF51905">
    <property type="entry name" value="FAD/NAD(P)-binding domain"/>
    <property type="match status" value="1"/>
</dbReference>
<evidence type="ECO:0000256" key="1">
    <source>
        <dbReference type="ARBA" id="ARBA00009410"/>
    </source>
</evidence>
<dbReference type="Gene3D" id="3.50.50.60">
    <property type="entry name" value="FAD/NAD(P)-binding domain"/>
    <property type="match status" value="2"/>
</dbReference>
<dbReference type="EMBL" id="QBUD01000001">
    <property type="protein sequence ID" value="PUB19039.1"/>
    <property type="molecule type" value="Genomic_DNA"/>
</dbReference>
<dbReference type="AlphaFoldDB" id="A0A2T6KR61"/>